<accession>A0A420WEA0</accession>
<feature type="chain" id="PRO_5018985474" evidence="1">
    <location>
        <begin position="29"/>
        <end position="274"/>
    </location>
</feature>
<sequence length="274" mass="30335">MILLKRTLKCMALPLATIIMGFGATAQAQSYNKTPNAAISGHNKAKIKGSVLDCQTACNSRTDFVCTSFDYNKADQSCDLSDQNTESVKLKTDYKNHPYDYYEKAQVMPDLTTAWDSSEGLIYWLGGYYQTPDKTLKGTLERHKAGYKFVGKWGRMDSQRGIVPKGDVTLVFSEKGKSFTGTYEKESGALGNWTGSYKSNAPYSLGVVPPHASQNSQYNAQLAFQIKASDSDNGVEFETYEQSISPTNRCDAEMIAFFKKQGLSNPSITKVCRN</sequence>
<name>A0A420WEA0_9PROT</name>
<evidence type="ECO:0000259" key="2">
    <source>
        <dbReference type="PROSITE" id="PS50948"/>
    </source>
</evidence>
<evidence type="ECO:0000313" key="3">
    <source>
        <dbReference type="EMBL" id="RKQ69347.1"/>
    </source>
</evidence>
<dbReference type="PROSITE" id="PS50948">
    <property type="entry name" value="PAN"/>
    <property type="match status" value="1"/>
</dbReference>
<keyword evidence="4" id="KW-1185">Reference proteome</keyword>
<dbReference type="AlphaFoldDB" id="A0A420WEA0"/>
<protein>
    <submittedName>
        <fullName evidence="3">PAN domain-containing protein</fullName>
    </submittedName>
</protein>
<dbReference type="InterPro" id="IPR003609">
    <property type="entry name" value="Pan_app"/>
</dbReference>
<feature type="domain" description="Apple" evidence="2">
    <location>
        <begin position="26"/>
        <end position="106"/>
    </location>
</feature>
<dbReference type="Gene3D" id="3.50.4.10">
    <property type="entry name" value="Hepatocyte Growth Factor"/>
    <property type="match status" value="1"/>
</dbReference>
<keyword evidence="1" id="KW-0732">Signal</keyword>
<dbReference type="SMART" id="SM00473">
    <property type="entry name" value="PAN_AP"/>
    <property type="match status" value="1"/>
</dbReference>
<gene>
    <name evidence="3" type="ORF">DES40_2147</name>
</gene>
<dbReference type="RefSeq" id="WP_121101893.1">
    <property type="nucleotide sequence ID" value="NZ_RBII01000002.1"/>
</dbReference>
<proteinExistence type="predicted"/>
<dbReference type="Pfam" id="PF00024">
    <property type="entry name" value="PAN_1"/>
    <property type="match status" value="1"/>
</dbReference>
<dbReference type="InParanoid" id="A0A420WEA0"/>
<comment type="caution">
    <text evidence="3">The sequence shown here is derived from an EMBL/GenBank/DDBJ whole genome shotgun (WGS) entry which is preliminary data.</text>
</comment>
<dbReference type="SUPFAM" id="SSF57414">
    <property type="entry name" value="Hairpin loop containing domain-like"/>
    <property type="match status" value="1"/>
</dbReference>
<dbReference type="EMBL" id="RBII01000002">
    <property type="protein sequence ID" value="RKQ69347.1"/>
    <property type="molecule type" value="Genomic_DNA"/>
</dbReference>
<dbReference type="Proteomes" id="UP000282211">
    <property type="component" value="Unassembled WGS sequence"/>
</dbReference>
<evidence type="ECO:0000313" key="4">
    <source>
        <dbReference type="Proteomes" id="UP000282211"/>
    </source>
</evidence>
<organism evidence="3 4">
    <name type="scientific">Litorimonas taeanensis</name>
    <dbReference type="NCBI Taxonomy" id="568099"/>
    <lineage>
        <taxon>Bacteria</taxon>
        <taxon>Pseudomonadati</taxon>
        <taxon>Pseudomonadota</taxon>
        <taxon>Alphaproteobacteria</taxon>
        <taxon>Maricaulales</taxon>
        <taxon>Robiginitomaculaceae</taxon>
    </lineage>
</organism>
<dbReference type="CDD" id="cd01099">
    <property type="entry name" value="PAN_AP_HGF"/>
    <property type="match status" value="1"/>
</dbReference>
<reference evidence="3 4" key="1">
    <citation type="submission" date="2018-10" db="EMBL/GenBank/DDBJ databases">
        <title>Genomic Encyclopedia of Type Strains, Phase IV (KMG-IV): sequencing the most valuable type-strain genomes for metagenomic binning, comparative biology and taxonomic classification.</title>
        <authorList>
            <person name="Goeker M."/>
        </authorList>
    </citation>
    <scope>NUCLEOTIDE SEQUENCE [LARGE SCALE GENOMIC DNA]</scope>
    <source>
        <strain evidence="3 4">DSM 22008</strain>
    </source>
</reference>
<evidence type="ECO:0000256" key="1">
    <source>
        <dbReference type="SAM" id="SignalP"/>
    </source>
</evidence>
<dbReference type="OrthoDB" id="1956004at2"/>
<feature type="signal peptide" evidence="1">
    <location>
        <begin position="1"/>
        <end position="28"/>
    </location>
</feature>